<organism evidence="1">
    <name type="scientific">marine sediment metagenome</name>
    <dbReference type="NCBI Taxonomy" id="412755"/>
    <lineage>
        <taxon>unclassified sequences</taxon>
        <taxon>metagenomes</taxon>
        <taxon>ecological metagenomes</taxon>
    </lineage>
</organism>
<name>A0A0F8YM63_9ZZZZ</name>
<dbReference type="AlphaFoldDB" id="A0A0F8YM63"/>
<reference evidence="1" key="1">
    <citation type="journal article" date="2015" name="Nature">
        <title>Complex archaea that bridge the gap between prokaryotes and eukaryotes.</title>
        <authorList>
            <person name="Spang A."/>
            <person name="Saw J.H."/>
            <person name="Jorgensen S.L."/>
            <person name="Zaremba-Niedzwiedzka K."/>
            <person name="Martijn J."/>
            <person name="Lind A.E."/>
            <person name="van Eijk R."/>
            <person name="Schleper C."/>
            <person name="Guy L."/>
            <person name="Ettema T.J."/>
        </authorList>
    </citation>
    <scope>NUCLEOTIDE SEQUENCE</scope>
</reference>
<dbReference type="EMBL" id="LAZR01065575">
    <property type="protein sequence ID" value="KKK55279.1"/>
    <property type="molecule type" value="Genomic_DNA"/>
</dbReference>
<accession>A0A0F8YM63</accession>
<sequence>VDTELDLQIVDALLEHKAPGAPRP</sequence>
<protein>
    <submittedName>
        <fullName evidence="1">Uncharacterized protein</fullName>
    </submittedName>
</protein>
<comment type="caution">
    <text evidence="1">The sequence shown here is derived from an EMBL/GenBank/DDBJ whole genome shotgun (WGS) entry which is preliminary data.</text>
</comment>
<proteinExistence type="predicted"/>
<evidence type="ECO:0000313" key="1">
    <source>
        <dbReference type="EMBL" id="KKK55279.1"/>
    </source>
</evidence>
<gene>
    <name evidence="1" type="ORF">LCGC14_3076160</name>
</gene>
<feature type="non-terminal residue" evidence="1">
    <location>
        <position position="1"/>
    </location>
</feature>